<dbReference type="RefSeq" id="XP_002175487.1">
    <property type="nucleotide sequence ID" value="XM_002175451.2"/>
</dbReference>
<organism evidence="1 3">
    <name type="scientific">Schizosaccharomyces japonicus (strain yFS275 / FY16936)</name>
    <name type="common">Fission yeast</name>
    <dbReference type="NCBI Taxonomy" id="402676"/>
    <lineage>
        <taxon>Eukaryota</taxon>
        <taxon>Fungi</taxon>
        <taxon>Dikarya</taxon>
        <taxon>Ascomycota</taxon>
        <taxon>Taphrinomycotina</taxon>
        <taxon>Schizosaccharomycetes</taxon>
        <taxon>Schizosaccharomycetales</taxon>
        <taxon>Schizosaccharomycetaceae</taxon>
        <taxon>Schizosaccharomyces</taxon>
    </lineage>
</organism>
<reference evidence="1 3" key="1">
    <citation type="journal article" date="2011" name="Science">
        <title>Comparative functional genomics of the fission yeasts.</title>
        <authorList>
            <person name="Rhind N."/>
            <person name="Chen Z."/>
            <person name="Yassour M."/>
            <person name="Thompson D.A."/>
            <person name="Haas B.J."/>
            <person name="Habib N."/>
            <person name="Wapinski I."/>
            <person name="Roy S."/>
            <person name="Lin M.F."/>
            <person name="Heiman D.I."/>
            <person name="Young S.K."/>
            <person name="Furuya K."/>
            <person name="Guo Y."/>
            <person name="Pidoux A."/>
            <person name="Chen H.M."/>
            <person name="Robbertse B."/>
            <person name="Goldberg J.M."/>
            <person name="Aoki K."/>
            <person name="Bayne E.H."/>
            <person name="Berlin A.M."/>
            <person name="Desjardins C.A."/>
            <person name="Dobbs E."/>
            <person name="Dukaj L."/>
            <person name="Fan L."/>
            <person name="FitzGerald M.G."/>
            <person name="French C."/>
            <person name="Gujja S."/>
            <person name="Hansen K."/>
            <person name="Keifenheim D."/>
            <person name="Levin J.Z."/>
            <person name="Mosher R.A."/>
            <person name="Mueller C.A."/>
            <person name="Pfiffner J."/>
            <person name="Priest M."/>
            <person name="Russ C."/>
            <person name="Smialowska A."/>
            <person name="Swoboda P."/>
            <person name="Sykes S.M."/>
            <person name="Vaughn M."/>
            <person name="Vengrova S."/>
            <person name="Yoder R."/>
            <person name="Zeng Q."/>
            <person name="Allshire R."/>
            <person name="Baulcombe D."/>
            <person name="Birren B.W."/>
            <person name="Brown W."/>
            <person name="Ekwall K."/>
            <person name="Kellis M."/>
            <person name="Leatherwood J."/>
            <person name="Levin H."/>
            <person name="Margalit H."/>
            <person name="Martienssen R."/>
            <person name="Nieduszynski C.A."/>
            <person name="Spatafora J.W."/>
            <person name="Friedman N."/>
            <person name="Dalgaard J.Z."/>
            <person name="Baumann P."/>
            <person name="Niki H."/>
            <person name="Regev A."/>
            <person name="Nusbaum C."/>
        </authorList>
    </citation>
    <scope>NUCLEOTIDE SEQUENCE [LARGE SCALE GENOMIC DNA]</scope>
    <source>
        <strain evidence="3">yFS275 / FY16936</strain>
    </source>
</reference>
<keyword evidence="3" id="KW-1185">Reference proteome</keyword>
<accession>B6K6P0</accession>
<gene>
    <name evidence="2" type="primary">ppr7</name>
    <name evidence="1" type="ORF">SJAG_04377</name>
</gene>
<evidence type="ECO:0000313" key="1">
    <source>
        <dbReference type="EMBL" id="EEB09194.1"/>
    </source>
</evidence>
<protein>
    <submittedName>
        <fullName evidence="1">Uncharacterized protein</fullName>
    </submittedName>
</protein>
<evidence type="ECO:0000313" key="2">
    <source>
        <dbReference type="JaponicusDB" id="SJAG_04377"/>
    </source>
</evidence>
<dbReference type="JaponicusDB" id="SJAG_04377">
    <property type="gene designation" value="ppr7"/>
</dbReference>
<dbReference type="VEuPathDB" id="FungiDB:SJAG_04377"/>
<dbReference type="Proteomes" id="UP000001744">
    <property type="component" value="Unassembled WGS sequence"/>
</dbReference>
<dbReference type="HOGENOM" id="CLU_452808_0_0_1"/>
<evidence type="ECO:0000313" key="3">
    <source>
        <dbReference type="Proteomes" id="UP000001744"/>
    </source>
</evidence>
<dbReference type="EMBL" id="KE651167">
    <property type="protein sequence ID" value="EEB09194.1"/>
    <property type="molecule type" value="Genomic_DNA"/>
</dbReference>
<dbReference type="GeneID" id="7050929"/>
<dbReference type="AlphaFoldDB" id="B6K6P0"/>
<sequence length="603" mass="69082">MRYFCLSGPGIVWNAVTLRLCGRLRILSTKCNFRIFYSTTRVRIHSTLLSELRRPIKHSVVCDTSWKGGLSQKGNSIEDVKDDVQKDGSGSSFQEWLQQVQRLHLTLPAACVDVSNNYSATPCSAIGTNKLGSATRVCPSPFDGTRMKQCQDEWLNVLQNQLPDLVQELYRMQPWLAVFTVRWSLQTCVATHAEFSVVNACVHHFLLFFMRAPLPLQLGLYSTFLDVLPPLTIALTDCTRYLCYRTLLAFVFAHDVNYISASFLVHMARLIFGDKFQPHERTKLEAFRSTRLKIGISSLLQIARRSEDVRFALFLQRVWKQFRGSTDLPKRWCALLLQTFSKHSCFKFVREIITATAHVGLLPYKPPVIASRLMPFLQKGDVTRIHHELRRLRLCPEFRGGNELNAYVLRQLVRYNRLAQAELFLQHISPNSARTEVVIAAVLLLYNKQRRYEETIQLYSQYFGRSILQVIVGLFKKSAWSPSRARSIVHRQNAVQKIATQHLVYALLRLNPQASFALVGLGHYLSLFSQVTFNSCDRRIIWLLVRCILDDQSCTIADAMDMLQALRAASYIPDATIALSKSLPLLNARFHNMDELRHALLQE</sequence>
<proteinExistence type="predicted"/>
<name>B6K6P0_SCHJY</name>